<dbReference type="Pfam" id="PF01717">
    <property type="entry name" value="Meth_synt_2"/>
    <property type="match status" value="1"/>
</dbReference>
<protein>
    <submittedName>
        <fullName evidence="2">5-methyltetrahydropteroyltriglutamate--homocysteine methyltransferase</fullName>
        <ecNumber evidence="2">2.1.1.14</ecNumber>
    </submittedName>
</protein>
<keyword evidence="2" id="KW-0489">Methyltransferase</keyword>
<organism evidence="2 3">
    <name type="scientific">Candidatus Entotheonella gemina</name>
    <dbReference type="NCBI Taxonomy" id="1429439"/>
    <lineage>
        <taxon>Bacteria</taxon>
        <taxon>Pseudomonadati</taxon>
        <taxon>Nitrospinota/Tectimicrobiota group</taxon>
        <taxon>Candidatus Tectimicrobiota</taxon>
        <taxon>Candidatus Entotheonellia</taxon>
        <taxon>Candidatus Entotheonellales</taxon>
        <taxon>Candidatus Entotheonellaceae</taxon>
        <taxon>Candidatus Entotheonella</taxon>
    </lineage>
</organism>
<dbReference type="Gene3D" id="3.20.20.210">
    <property type="match status" value="1"/>
</dbReference>
<reference evidence="2 3" key="1">
    <citation type="journal article" date="2014" name="Nature">
        <title>An environmental bacterial taxon with a large and distinct metabolic repertoire.</title>
        <authorList>
            <person name="Wilson M.C."/>
            <person name="Mori T."/>
            <person name="Ruckert C."/>
            <person name="Uria A.R."/>
            <person name="Helf M.J."/>
            <person name="Takada K."/>
            <person name="Gernert C."/>
            <person name="Steffens U.A."/>
            <person name="Heycke N."/>
            <person name="Schmitt S."/>
            <person name="Rinke C."/>
            <person name="Helfrich E.J."/>
            <person name="Brachmann A.O."/>
            <person name="Gurgui C."/>
            <person name="Wakimoto T."/>
            <person name="Kracht M."/>
            <person name="Crusemann M."/>
            <person name="Hentschel U."/>
            <person name="Abe I."/>
            <person name="Matsunaga S."/>
            <person name="Kalinowski J."/>
            <person name="Takeyama H."/>
            <person name="Piel J."/>
        </authorList>
    </citation>
    <scope>NUCLEOTIDE SEQUENCE [LARGE SCALE GENOMIC DNA]</scope>
    <source>
        <strain evidence="3">TSY2</strain>
    </source>
</reference>
<dbReference type="EC" id="2.1.1.14" evidence="2"/>
<dbReference type="GO" id="GO:0003871">
    <property type="term" value="F:5-methyltetrahydropteroyltriglutamate-homocysteine S-methyltransferase activity"/>
    <property type="evidence" value="ECO:0007669"/>
    <property type="project" value="UniProtKB-EC"/>
</dbReference>
<dbReference type="CDD" id="cd03311">
    <property type="entry name" value="CIMS_C_terminal_like"/>
    <property type="match status" value="1"/>
</dbReference>
<dbReference type="InterPro" id="IPR038071">
    <property type="entry name" value="UROD/MetE-like_sf"/>
</dbReference>
<dbReference type="HOGENOM" id="CLU_058877_0_0_7"/>
<dbReference type="SUPFAM" id="SSF51726">
    <property type="entry name" value="UROD/MetE-like"/>
    <property type="match status" value="1"/>
</dbReference>
<dbReference type="Proteomes" id="UP000019140">
    <property type="component" value="Unassembled WGS sequence"/>
</dbReference>
<dbReference type="InterPro" id="IPR002629">
    <property type="entry name" value="Met_Synth_C/arc"/>
</dbReference>
<dbReference type="PANTHER" id="PTHR43844:SF1">
    <property type="entry name" value="METHIONINE SYNTHASE"/>
    <property type="match status" value="1"/>
</dbReference>
<evidence type="ECO:0000313" key="3">
    <source>
        <dbReference type="Proteomes" id="UP000019140"/>
    </source>
</evidence>
<dbReference type="AlphaFoldDB" id="W4M328"/>
<feature type="domain" description="Cobalamin-independent methionine synthase MetE C-terminal/archaeal" evidence="1">
    <location>
        <begin position="12"/>
        <end position="361"/>
    </location>
</feature>
<dbReference type="GO" id="GO:0032259">
    <property type="term" value="P:methylation"/>
    <property type="evidence" value="ECO:0007669"/>
    <property type="project" value="UniProtKB-KW"/>
</dbReference>
<comment type="caution">
    <text evidence="2">The sequence shown here is derived from an EMBL/GenBank/DDBJ whole genome shotgun (WGS) entry which is preliminary data.</text>
</comment>
<dbReference type="GO" id="GO:0008270">
    <property type="term" value="F:zinc ion binding"/>
    <property type="evidence" value="ECO:0007669"/>
    <property type="project" value="InterPro"/>
</dbReference>
<sequence>MMQHLPSRADHVGSLLRPPALHTARWQRADGVLSAESLRQIEDNCIREAVQMQEAVGLQAATDGEYRRAFWHYDFLAGLNGVDMVEVESPVRFSGAAQLKPVAPAVTGKLDYTNNHMVSHFDFLKQTAHVTPKQSIPSPTALHYRGGRKAISTEVYPDIDHFFHDLGLAYQKAIAAFARSGCTYLQLDEVFLAYLCDPSQHEELRSRGETPEHLMQTYADLINLAIANRPDGMTLAMHLCRGNFQSSWIAQGGYEPVADLLFNTIGIDVYFMEYDTERAGGFEPLRFLPSEKMAVLGLVTSKTGELEDKDALKRRIDAAAQYAPLEQLGLSPQCGFASTEEGNILTAAQQRAKLERVVEVADEVWGSA</sequence>
<dbReference type="GO" id="GO:0009086">
    <property type="term" value="P:methionine biosynthetic process"/>
    <property type="evidence" value="ECO:0007669"/>
    <property type="project" value="InterPro"/>
</dbReference>
<dbReference type="PATRIC" id="fig|1429439.4.peg.4752"/>
<accession>W4M328</accession>
<name>W4M328_9BACT</name>
<evidence type="ECO:0000313" key="2">
    <source>
        <dbReference type="EMBL" id="ETX04578.1"/>
    </source>
</evidence>
<keyword evidence="3" id="KW-1185">Reference proteome</keyword>
<gene>
    <name evidence="2" type="ORF">ETSY2_28025</name>
</gene>
<dbReference type="EMBL" id="AZHX01001186">
    <property type="protein sequence ID" value="ETX04578.1"/>
    <property type="molecule type" value="Genomic_DNA"/>
</dbReference>
<evidence type="ECO:0000259" key="1">
    <source>
        <dbReference type="Pfam" id="PF01717"/>
    </source>
</evidence>
<proteinExistence type="predicted"/>
<dbReference type="NCBIfam" id="NF005085">
    <property type="entry name" value="PRK06520.1"/>
    <property type="match status" value="1"/>
</dbReference>
<keyword evidence="2" id="KW-0808">Transferase</keyword>
<dbReference type="PANTHER" id="PTHR43844">
    <property type="entry name" value="METHIONINE SYNTHASE"/>
    <property type="match status" value="1"/>
</dbReference>